<keyword evidence="2" id="KW-1185">Reference proteome</keyword>
<comment type="caution">
    <text evidence="1">The sequence shown here is derived from an EMBL/GenBank/DDBJ whole genome shotgun (WGS) entry which is preliminary data.</text>
</comment>
<feature type="non-terminal residue" evidence="1">
    <location>
        <position position="214"/>
    </location>
</feature>
<protein>
    <submittedName>
        <fullName evidence="1">Uncharacterized protein</fullName>
    </submittedName>
</protein>
<gene>
    <name evidence="1" type="ORF">PCOR1329_LOCUS10500</name>
</gene>
<evidence type="ECO:0000313" key="2">
    <source>
        <dbReference type="Proteomes" id="UP001189429"/>
    </source>
</evidence>
<feature type="non-terminal residue" evidence="1">
    <location>
        <position position="1"/>
    </location>
</feature>
<organism evidence="1 2">
    <name type="scientific">Prorocentrum cordatum</name>
    <dbReference type="NCBI Taxonomy" id="2364126"/>
    <lineage>
        <taxon>Eukaryota</taxon>
        <taxon>Sar</taxon>
        <taxon>Alveolata</taxon>
        <taxon>Dinophyceae</taxon>
        <taxon>Prorocentrales</taxon>
        <taxon>Prorocentraceae</taxon>
        <taxon>Prorocentrum</taxon>
    </lineage>
</organism>
<reference evidence="1" key="1">
    <citation type="submission" date="2023-10" db="EMBL/GenBank/DDBJ databases">
        <authorList>
            <person name="Chen Y."/>
            <person name="Shah S."/>
            <person name="Dougan E. K."/>
            <person name="Thang M."/>
            <person name="Chan C."/>
        </authorList>
    </citation>
    <scope>NUCLEOTIDE SEQUENCE [LARGE SCALE GENOMIC DNA]</scope>
</reference>
<accession>A0ABN9QEJ0</accession>
<sequence length="214" mass="23487">DVGLASKLVETSQHAADALVIEGAEVSLRHAPTFEQWADGVHRLRLVLSVTIAPEDPVTDTYERTAALEAYWKPVFSRKIPQPVLAQKYIDWLLTKASGIVIQSPLTPMFRKTLMRARHSAPGVDGIPYAAWLACDFGAQHLARMFGWLCQGQQLFASASVTLQAFPPKGSDPDDPPSGTCSRAPDKIRVLGLRNTDVKILSSVMNRIMEPVVQ</sequence>
<proteinExistence type="predicted"/>
<evidence type="ECO:0000313" key="1">
    <source>
        <dbReference type="EMBL" id="CAK0803237.1"/>
    </source>
</evidence>
<dbReference type="EMBL" id="CAUYUJ010002980">
    <property type="protein sequence ID" value="CAK0803237.1"/>
    <property type="molecule type" value="Genomic_DNA"/>
</dbReference>
<name>A0ABN9QEJ0_9DINO</name>
<dbReference type="Proteomes" id="UP001189429">
    <property type="component" value="Unassembled WGS sequence"/>
</dbReference>